<dbReference type="InterPro" id="IPR033749">
    <property type="entry name" value="Polyprenyl_synt_CS"/>
</dbReference>
<gene>
    <name evidence="8" type="ORF">FH034_02475</name>
</gene>
<dbReference type="InterPro" id="IPR000092">
    <property type="entry name" value="Polyprenyl_synt"/>
</dbReference>
<dbReference type="SUPFAM" id="SSF48576">
    <property type="entry name" value="Terpenoid synthases"/>
    <property type="match status" value="1"/>
</dbReference>
<dbReference type="PROSITE" id="PS00723">
    <property type="entry name" value="POLYPRENYL_SYNTHASE_1"/>
    <property type="match status" value="1"/>
</dbReference>
<proteinExistence type="inferred from homology"/>
<dbReference type="CDD" id="cd00685">
    <property type="entry name" value="Trans_IPPS_HT"/>
    <property type="match status" value="1"/>
</dbReference>
<dbReference type="PANTHER" id="PTHR43281:SF1">
    <property type="entry name" value="FARNESYL DIPHOSPHATE SYNTHASE"/>
    <property type="match status" value="1"/>
</dbReference>
<evidence type="ECO:0000256" key="1">
    <source>
        <dbReference type="ARBA" id="ARBA00001946"/>
    </source>
</evidence>
<dbReference type="SFLD" id="SFLDS00005">
    <property type="entry name" value="Isoprenoid_Synthase_Type_I"/>
    <property type="match status" value="1"/>
</dbReference>
<keyword evidence="6" id="KW-0414">Isoprene biosynthesis</keyword>
<dbReference type="Pfam" id="PF00348">
    <property type="entry name" value="polyprenyl_synt"/>
    <property type="match status" value="1"/>
</dbReference>
<dbReference type="EMBL" id="VEVS01000004">
    <property type="protein sequence ID" value="TNO42555.1"/>
    <property type="molecule type" value="Genomic_DNA"/>
</dbReference>
<evidence type="ECO:0000313" key="8">
    <source>
        <dbReference type="EMBL" id="TNO42555.1"/>
    </source>
</evidence>
<evidence type="ECO:0000256" key="6">
    <source>
        <dbReference type="ARBA" id="ARBA00023229"/>
    </source>
</evidence>
<evidence type="ECO:0000256" key="2">
    <source>
        <dbReference type="ARBA" id="ARBA00006706"/>
    </source>
</evidence>
<dbReference type="GO" id="GO:0016114">
    <property type="term" value="P:terpenoid biosynthetic process"/>
    <property type="evidence" value="ECO:0007669"/>
    <property type="project" value="UniProtKB-ARBA"/>
</dbReference>
<dbReference type="PANTHER" id="PTHR43281">
    <property type="entry name" value="FARNESYL DIPHOSPHATE SYNTHASE"/>
    <property type="match status" value="1"/>
</dbReference>
<dbReference type="InterPro" id="IPR008949">
    <property type="entry name" value="Isoprenoid_synthase_dom_sf"/>
</dbReference>
<keyword evidence="5" id="KW-0460">Magnesium</keyword>
<reference evidence="8 9" key="1">
    <citation type="submission" date="2019-06" db="EMBL/GenBank/DDBJ databases">
        <title>Epidemiology of MDR Campylobacter spp.</title>
        <authorList>
            <person name="Addetia A."/>
            <person name="Greninger A."/>
            <person name="Fang F."/>
        </authorList>
    </citation>
    <scope>NUCLEOTIDE SEQUENCE [LARGE SCALE GENOMIC DNA]</scope>
    <source>
        <strain evidence="8 9">HMC314</strain>
    </source>
</reference>
<name>A0A5C4YFI3_CAMJU</name>
<dbReference type="Gene3D" id="1.10.600.10">
    <property type="entry name" value="Farnesyl Diphosphate Synthase"/>
    <property type="match status" value="1"/>
</dbReference>
<dbReference type="SFLD" id="SFLDG01017">
    <property type="entry name" value="Polyprenyl_Transferase_Like"/>
    <property type="match status" value="1"/>
</dbReference>
<evidence type="ECO:0000256" key="5">
    <source>
        <dbReference type="ARBA" id="ARBA00022842"/>
    </source>
</evidence>
<comment type="similarity">
    <text evidence="2 7">Belongs to the FPP/GGPP synthase family.</text>
</comment>
<evidence type="ECO:0000256" key="3">
    <source>
        <dbReference type="ARBA" id="ARBA00022679"/>
    </source>
</evidence>
<dbReference type="AlphaFoldDB" id="A0A5C4YFI3"/>
<evidence type="ECO:0000256" key="7">
    <source>
        <dbReference type="RuleBase" id="RU004466"/>
    </source>
</evidence>
<protein>
    <submittedName>
        <fullName evidence="8">Polyprenyl synthetase family protein</fullName>
    </submittedName>
</protein>
<dbReference type="Proteomes" id="UP000312397">
    <property type="component" value="Unassembled WGS sequence"/>
</dbReference>
<evidence type="ECO:0000256" key="4">
    <source>
        <dbReference type="ARBA" id="ARBA00022723"/>
    </source>
</evidence>
<organism evidence="8 9">
    <name type="scientific">Campylobacter jejuni</name>
    <dbReference type="NCBI Taxonomy" id="197"/>
    <lineage>
        <taxon>Bacteria</taxon>
        <taxon>Pseudomonadati</taxon>
        <taxon>Campylobacterota</taxon>
        <taxon>Epsilonproteobacteria</taxon>
        <taxon>Campylobacterales</taxon>
        <taxon>Campylobacteraceae</taxon>
        <taxon>Campylobacter</taxon>
    </lineage>
</organism>
<keyword evidence="3 7" id="KW-0808">Transferase</keyword>
<sequence length="281" mass="31685">MNLKELFIHHLEKNLPKVESFHPFFNEALALMLKAGGKHFRAQLLLSVVQSNKPELLNQALDVALALEFIHTYSLIHDDLPAMDNADFRRGIPTLHKSYDETTAILVGDALNTEAFLVLSHAHLKDEIKIKLIKTLAFNAGLNGMVIGQAIDCFFEDKKLSLNELEFLHTHKTARLIAAALKMGCEICELNNEESNQIYKLGLKLGLIFQINDDIIDVTTSQEQSGKPTNNDTHKNSFVNLLGLEQAIKTKENLLSECEQDLEKLNEKLAQMIQNLIIQYL</sequence>
<dbReference type="GO" id="GO:0004659">
    <property type="term" value="F:prenyltransferase activity"/>
    <property type="evidence" value="ECO:0007669"/>
    <property type="project" value="InterPro"/>
</dbReference>
<comment type="caution">
    <text evidence="8">The sequence shown here is derived from an EMBL/GenBank/DDBJ whole genome shotgun (WGS) entry which is preliminary data.</text>
</comment>
<accession>A0A5C4YFI3</accession>
<evidence type="ECO:0000313" key="9">
    <source>
        <dbReference type="Proteomes" id="UP000312397"/>
    </source>
</evidence>
<dbReference type="GO" id="GO:0046872">
    <property type="term" value="F:metal ion binding"/>
    <property type="evidence" value="ECO:0007669"/>
    <property type="project" value="UniProtKB-KW"/>
</dbReference>
<dbReference type="FunFam" id="1.10.600.10:FF:000001">
    <property type="entry name" value="Geranylgeranyl diphosphate synthase"/>
    <property type="match status" value="1"/>
</dbReference>
<keyword evidence="4" id="KW-0479">Metal-binding</keyword>
<dbReference type="RefSeq" id="WP_251831148.1">
    <property type="nucleotide sequence ID" value="NZ_VEVS01000004.1"/>
</dbReference>
<dbReference type="PROSITE" id="PS00444">
    <property type="entry name" value="POLYPRENYL_SYNTHASE_2"/>
    <property type="match status" value="1"/>
</dbReference>
<comment type="cofactor">
    <cofactor evidence="1">
        <name>Mg(2+)</name>
        <dbReference type="ChEBI" id="CHEBI:18420"/>
    </cofactor>
</comment>